<proteinExistence type="predicted"/>
<dbReference type="InterPro" id="IPR005467">
    <property type="entry name" value="His_kinase_dom"/>
</dbReference>
<dbReference type="GO" id="GO:0000155">
    <property type="term" value="F:phosphorelay sensor kinase activity"/>
    <property type="evidence" value="ECO:0007669"/>
    <property type="project" value="TreeGrafter"/>
</dbReference>
<comment type="caution">
    <text evidence="5">The sequence shown here is derived from an EMBL/GenBank/DDBJ whole genome shotgun (WGS) entry which is preliminary data.</text>
</comment>
<dbReference type="Proteomes" id="UP000194873">
    <property type="component" value="Unassembled WGS sequence"/>
</dbReference>
<dbReference type="AlphaFoldDB" id="A0A243W6M4"/>
<evidence type="ECO:0000256" key="1">
    <source>
        <dbReference type="ARBA" id="ARBA00000085"/>
    </source>
</evidence>
<comment type="catalytic activity">
    <reaction evidence="1">
        <text>ATP + protein L-histidine = ADP + protein N-phospho-L-histidine.</text>
        <dbReference type="EC" id="2.7.13.3"/>
    </reaction>
</comment>
<dbReference type="InterPro" id="IPR003594">
    <property type="entry name" value="HATPase_dom"/>
</dbReference>
<name>A0A243W6M4_9BACT</name>
<protein>
    <recommendedName>
        <fullName evidence="2">histidine kinase</fullName>
        <ecNumber evidence="2">2.7.13.3</ecNumber>
    </recommendedName>
</protein>
<evidence type="ECO:0000256" key="2">
    <source>
        <dbReference type="ARBA" id="ARBA00012438"/>
    </source>
</evidence>
<dbReference type="SUPFAM" id="SSF55874">
    <property type="entry name" value="ATPase domain of HSP90 chaperone/DNA topoisomerase II/histidine kinase"/>
    <property type="match status" value="1"/>
</dbReference>
<reference evidence="5 6" key="1">
    <citation type="submission" date="2017-01" db="EMBL/GenBank/DDBJ databases">
        <title>A new Hymenobacter.</title>
        <authorList>
            <person name="Liang Y."/>
            <person name="Feng F."/>
        </authorList>
    </citation>
    <scope>NUCLEOTIDE SEQUENCE [LARGE SCALE GENOMIC DNA]</scope>
    <source>
        <strain evidence="5">MIMBbqt21</strain>
    </source>
</reference>
<dbReference type="Gene3D" id="3.30.565.10">
    <property type="entry name" value="Histidine kinase-like ATPase, C-terminal domain"/>
    <property type="match status" value="1"/>
</dbReference>
<gene>
    <name evidence="5" type="ORF">BXP70_25935</name>
</gene>
<dbReference type="EC" id="2.7.13.3" evidence="2"/>
<organism evidence="5 6">
    <name type="scientific">Hymenobacter crusticola</name>
    <dbReference type="NCBI Taxonomy" id="1770526"/>
    <lineage>
        <taxon>Bacteria</taxon>
        <taxon>Pseudomonadati</taxon>
        <taxon>Bacteroidota</taxon>
        <taxon>Cytophagia</taxon>
        <taxon>Cytophagales</taxon>
        <taxon>Hymenobacteraceae</taxon>
        <taxon>Hymenobacter</taxon>
    </lineage>
</organism>
<feature type="domain" description="Histidine kinase" evidence="4">
    <location>
        <begin position="1"/>
        <end position="83"/>
    </location>
</feature>
<sequence length="83" mass="8738">MSLAQQGASAVVTVTDTGVGIPAAAQPVLFDKFTKARRPGLRGEKTNGLGMSITQPIVALHQGHITFARKEKVPALRSSCRPV</sequence>
<dbReference type="Pfam" id="PF02518">
    <property type="entry name" value="HATPase_c"/>
    <property type="match status" value="1"/>
</dbReference>
<dbReference type="EMBL" id="MTSE01000030">
    <property type="protein sequence ID" value="OUJ69817.1"/>
    <property type="molecule type" value="Genomic_DNA"/>
</dbReference>
<dbReference type="InterPro" id="IPR004358">
    <property type="entry name" value="Sig_transdc_His_kin-like_C"/>
</dbReference>
<keyword evidence="6" id="KW-1185">Reference proteome</keyword>
<keyword evidence="3" id="KW-0597">Phosphoprotein</keyword>
<dbReference type="InterPro" id="IPR036890">
    <property type="entry name" value="HATPase_C_sf"/>
</dbReference>
<accession>A0A243W6M4</accession>
<dbReference type="PROSITE" id="PS50109">
    <property type="entry name" value="HIS_KIN"/>
    <property type="match status" value="1"/>
</dbReference>
<dbReference type="PANTHER" id="PTHR43547:SF2">
    <property type="entry name" value="HYBRID SIGNAL TRANSDUCTION HISTIDINE KINASE C"/>
    <property type="match status" value="1"/>
</dbReference>
<dbReference type="PRINTS" id="PR00344">
    <property type="entry name" value="BCTRLSENSOR"/>
</dbReference>
<evidence type="ECO:0000259" key="4">
    <source>
        <dbReference type="PROSITE" id="PS50109"/>
    </source>
</evidence>
<evidence type="ECO:0000313" key="5">
    <source>
        <dbReference type="EMBL" id="OUJ69817.1"/>
    </source>
</evidence>
<evidence type="ECO:0000256" key="3">
    <source>
        <dbReference type="ARBA" id="ARBA00022553"/>
    </source>
</evidence>
<evidence type="ECO:0000313" key="6">
    <source>
        <dbReference type="Proteomes" id="UP000194873"/>
    </source>
</evidence>
<dbReference type="PANTHER" id="PTHR43547">
    <property type="entry name" value="TWO-COMPONENT HISTIDINE KINASE"/>
    <property type="match status" value="1"/>
</dbReference>